<dbReference type="InParanoid" id="A0A804RAU3"/>
<name>A0A804RAU3_MAIZE</name>
<protein>
    <submittedName>
        <fullName evidence="2">Uncharacterized protein</fullName>
    </submittedName>
</protein>
<evidence type="ECO:0000313" key="3">
    <source>
        <dbReference type="Proteomes" id="UP000007305"/>
    </source>
</evidence>
<dbReference type="EnsemblPlants" id="Zm00001eb409690_T002">
    <property type="protein sequence ID" value="Zm00001eb409690_P002"/>
    <property type="gene ID" value="Zm00001eb409690"/>
</dbReference>
<proteinExistence type="predicted"/>
<keyword evidence="3" id="KW-1185">Reference proteome</keyword>
<reference evidence="2" key="3">
    <citation type="submission" date="2021-05" db="UniProtKB">
        <authorList>
            <consortium name="EnsemblPlants"/>
        </authorList>
    </citation>
    <scope>IDENTIFICATION</scope>
    <source>
        <strain evidence="2">cv. B73</strain>
    </source>
</reference>
<feature type="compositionally biased region" description="Low complexity" evidence="1">
    <location>
        <begin position="242"/>
        <end position="256"/>
    </location>
</feature>
<dbReference type="AlphaFoldDB" id="A0A804RAU3"/>
<reference evidence="2" key="2">
    <citation type="submission" date="2019-07" db="EMBL/GenBank/DDBJ databases">
        <authorList>
            <person name="Seetharam A."/>
            <person name="Woodhouse M."/>
            <person name="Cannon E."/>
        </authorList>
    </citation>
    <scope>NUCLEOTIDE SEQUENCE [LARGE SCALE GENOMIC DNA]</scope>
    <source>
        <strain evidence="2">cv. B73</strain>
    </source>
</reference>
<dbReference type="OrthoDB" id="1461976at2759"/>
<evidence type="ECO:0000313" key="2">
    <source>
        <dbReference type="EnsemblPlants" id="Zm00001eb409690_P002"/>
    </source>
</evidence>
<feature type="region of interest" description="Disordered" evidence="1">
    <location>
        <begin position="1"/>
        <end position="44"/>
    </location>
</feature>
<gene>
    <name evidence="2" type="primary">LOC103640919</name>
</gene>
<reference evidence="3" key="1">
    <citation type="journal article" date="2009" name="Science">
        <title>The B73 maize genome: complexity, diversity, and dynamics.</title>
        <authorList>
            <person name="Schnable P.S."/>
            <person name="Ware D."/>
            <person name="Fulton R.S."/>
            <person name="Stein J.C."/>
            <person name="Wei F."/>
            <person name="Pasternak S."/>
            <person name="Liang C."/>
            <person name="Zhang J."/>
            <person name="Fulton L."/>
            <person name="Graves T.A."/>
            <person name="Minx P."/>
            <person name="Reily A.D."/>
            <person name="Courtney L."/>
            <person name="Kruchowski S.S."/>
            <person name="Tomlinson C."/>
            <person name="Strong C."/>
            <person name="Delehaunty K."/>
            <person name="Fronick C."/>
            <person name="Courtney B."/>
            <person name="Rock S.M."/>
            <person name="Belter E."/>
            <person name="Du F."/>
            <person name="Kim K."/>
            <person name="Abbott R.M."/>
            <person name="Cotton M."/>
            <person name="Levy A."/>
            <person name="Marchetto P."/>
            <person name="Ochoa K."/>
            <person name="Jackson S.M."/>
            <person name="Gillam B."/>
            <person name="Chen W."/>
            <person name="Yan L."/>
            <person name="Higginbotham J."/>
            <person name="Cardenas M."/>
            <person name="Waligorski J."/>
            <person name="Applebaum E."/>
            <person name="Phelps L."/>
            <person name="Falcone J."/>
            <person name="Kanchi K."/>
            <person name="Thane T."/>
            <person name="Scimone A."/>
            <person name="Thane N."/>
            <person name="Henke J."/>
            <person name="Wang T."/>
            <person name="Ruppert J."/>
            <person name="Shah N."/>
            <person name="Rotter K."/>
            <person name="Hodges J."/>
            <person name="Ingenthron E."/>
            <person name="Cordes M."/>
            <person name="Kohlberg S."/>
            <person name="Sgro J."/>
            <person name="Delgado B."/>
            <person name="Mead K."/>
            <person name="Chinwalla A."/>
            <person name="Leonard S."/>
            <person name="Crouse K."/>
            <person name="Collura K."/>
            <person name="Kudrna D."/>
            <person name="Currie J."/>
            <person name="He R."/>
            <person name="Angelova A."/>
            <person name="Rajasekar S."/>
            <person name="Mueller T."/>
            <person name="Lomeli R."/>
            <person name="Scara G."/>
            <person name="Ko A."/>
            <person name="Delaney K."/>
            <person name="Wissotski M."/>
            <person name="Lopez G."/>
            <person name="Campos D."/>
            <person name="Braidotti M."/>
            <person name="Ashley E."/>
            <person name="Golser W."/>
            <person name="Kim H."/>
            <person name="Lee S."/>
            <person name="Lin J."/>
            <person name="Dujmic Z."/>
            <person name="Kim W."/>
            <person name="Talag J."/>
            <person name="Zuccolo A."/>
            <person name="Fan C."/>
            <person name="Sebastian A."/>
            <person name="Kramer M."/>
            <person name="Spiegel L."/>
            <person name="Nascimento L."/>
            <person name="Zutavern T."/>
            <person name="Miller B."/>
            <person name="Ambroise C."/>
            <person name="Muller S."/>
            <person name="Spooner W."/>
            <person name="Narechania A."/>
            <person name="Ren L."/>
            <person name="Wei S."/>
            <person name="Kumari S."/>
            <person name="Faga B."/>
            <person name="Levy M.J."/>
            <person name="McMahan L."/>
            <person name="Van Buren P."/>
            <person name="Vaughn M.W."/>
            <person name="Ying K."/>
            <person name="Yeh C.-T."/>
            <person name="Emrich S.J."/>
            <person name="Jia Y."/>
            <person name="Kalyanaraman A."/>
            <person name="Hsia A.-P."/>
            <person name="Barbazuk W.B."/>
            <person name="Baucom R.S."/>
            <person name="Brutnell T.P."/>
            <person name="Carpita N.C."/>
            <person name="Chaparro C."/>
            <person name="Chia J.-M."/>
            <person name="Deragon J.-M."/>
            <person name="Estill J.C."/>
            <person name="Fu Y."/>
            <person name="Jeddeloh J.A."/>
            <person name="Han Y."/>
            <person name="Lee H."/>
            <person name="Li P."/>
            <person name="Lisch D.R."/>
            <person name="Liu S."/>
            <person name="Liu Z."/>
            <person name="Nagel D.H."/>
            <person name="McCann M.C."/>
            <person name="SanMiguel P."/>
            <person name="Myers A.M."/>
            <person name="Nettleton D."/>
            <person name="Nguyen J."/>
            <person name="Penning B.W."/>
            <person name="Ponnala L."/>
            <person name="Schneider K.L."/>
            <person name="Schwartz D.C."/>
            <person name="Sharma A."/>
            <person name="Soderlund C."/>
            <person name="Springer N.M."/>
            <person name="Sun Q."/>
            <person name="Wang H."/>
            <person name="Waterman M."/>
            <person name="Westerman R."/>
            <person name="Wolfgruber T.K."/>
            <person name="Yang L."/>
            <person name="Yu Y."/>
            <person name="Zhang L."/>
            <person name="Zhou S."/>
            <person name="Zhu Q."/>
            <person name="Bennetzen J.L."/>
            <person name="Dawe R.K."/>
            <person name="Jiang J."/>
            <person name="Jiang N."/>
            <person name="Presting G.G."/>
            <person name="Wessler S.R."/>
            <person name="Aluru S."/>
            <person name="Martienssen R.A."/>
            <person name="Clifton S.W."/>
            <person name="McCombie W.R."/>
            <person name="Wing R.A."/>
            <person name="Wilson R.K."/>
        </authorList>
    </citation>
    <scope>NUCLEOTIDE SEQUENCE [LARGE SCALE GENOMIC DNA]</scope>
    <source>
        <strain evidence="3">cv. B73</strain>
    </source>
</reference>
<feature type="region of interest" description="Disordered" evidence="1">
    <location>
        <begin position="327"/>
        <end position="368"/>
    </location>
</feature>
<feature type="region of interest" description="Disordered" evidence="1">
    <location>
        <begin position="242"/>
        <end position="263"/>
    </location>
</feature>
<organism evidence="2 3">
    <name type="scientific">Zea mays</name>
    <name type="common">Maize</name>
    <dbReference type="NCBI Taxonomy" id="4577"/>
    <lineage>
        <taxon>Eukaryota</taxon>
        <taxon>Viridiplantae</taxon>
        <taxon>Streptophyta</taxon>
        <taxon>Embryophyta</taxon>
        <taxon>Tracheophyta</taxon>
        <taxon>Spermatophyta</taxon>
        <taxon>Magnoliopsida</taxon>
        <taxon>Liliopsida</taxon>
        <taxon>Poales</taxon>
        <taxon>Poaceae</taxon>
        <taxon>PACMAD clade</taxon>
        <taxon>Panicoideae</taxon>
        <taxon>Andropogonodae</taxon>
        <taxon>Andropogoneae</taxon>
        <taxon>Tripsacinae</taxon>
        <taxon>Zea</taxon>
    </lineage>
</organism>
<feature type="region of interest" description="Disordered" evidence="1">
    <location>
        <begin position="171"/>
        <end position="191"/>
    </location>
</feature>
<accession>A0A804RAU3</accession>
<evidence type="ECO:0000256" key="1">
    <source>
        <dbReference type="SAM" id="MobiDB-lite"/>
    </source>
</evidence>
<sequence>ASRCALTSAETSRAGREAHRVFLSPSQQHGCRRRNGGGDQEEEPLGRCAAVAGGQATVHAGGYQEGHPAALLPALGAQVLLVPPPRPRHRGRSPVPWRCRHPGAPERRAPPLRGVAALLGGAGQRADGRLGHRARVRPPRLLRLPAPGQRRRLRAPLRAAHALLRLEVQPPAPPRQHRLHGERRGVRGQDPGRAAVVHAARVRQPGRPAGVHRAAAHPRVAALPGVQPLRAELRRPLHLPLRPLQPALHGPGARPGARLRRRHPGRAAHHLQALRGVRVLDGGAPLRRAGAHRQRAVRAHHVPAPHAPGAAALRLQRVGLAARRARHHGPRLRPPQPRAAQRHRHPCPAPHLPQHAALPRHGGHQGHAPASWRVLHVRRHAHRQGHMARGQAVHLR</sequence>
<dbReference type="Proteomes" id="UP000007305">
    <property type="component" value="Chromosome 10"/>
</dbReference>
<dbReference type="Gramene" id="Zm00001eb409690_T002">
    <property type="protein sequence ID" value="Zm00001eb409690_P002"/>
    <property type="gene ID" value="Zm00001eb409690"/>
</dbReference>
<feature type="region of interest" description="Disordered" evidence="1">
    <location>
        <begin position="85"/>
        <end position="110"/>
    </location>
</feature>